<protein>
    <submittedName>
        <fullName evidence="1">Uncharacterized protein</fullName>
    </submittedName>
</protein>
<evidence type="ECO:0000313" key="1">
    <source>
        <dbReference type="EMBL" id="KAF2459629.1"/>
    </source>
</evidence>
<dbReference type="Proteomes" id="UP000799766">
    <property type="component" value="Unassembled WGS sequence"/>
</dbReference>
<name>A0A6A6P6X6_9PEZI</name>
<gene>
    <name evidence="1" type="ORF">BDY21DRAFT_338772</name>
</gene>
<reference evidence="1" key="1">
    <citation type="journal article" date="2020" name="Stud. Mycol.">
        <title>101 Dothideomycetes genomes: a test case for predicting lifestyles and emergence of pathogens.</title>
        <authorList>
            <person name="Haridas S."/>
            <person name="Albert R."/>
            <person name="Binder M."/>
            <person name="Bloem J."/>
            <person name="Labutti K."/>
            <person name="Salamov A."/>
            <person name="Andreopoulos B."/>
            <person name="Baker S."/>
            <person name="Barry K."/>
            <person name="Bills G."/>
            <person name="Bluhm B."/>
            <person name="Cannon C."/>
            <person name="Castanera R."/>
            <person name="Culley D."/>
            <person name="Daum C."/>
            <person name="Ezra D."/>
            <person name="Gonzalez J."/>
            <person name="Henrissat B."/>
            <person name="Kuo A."/>
            <person name="Liang C."/>
            <person name="Lipzen A."/>
            <person name="Lutzoni F."/>
            <person name="Magnuson J."/>
            <person name="Mondo S."/>
            <person name="Nolan M."/>
            <person name="Ohm R."/>
            <person name="Pangilinan J."/>
            <person name="Park H.-J."/>
            <person name="Ramirez L."/>
            <person name="Alfaro M."/>
            <person name="Sun H."/>
            <person name="Tritt A."/>
            <person name="Yoshinaga Y."/>
            <person name="Zwiers L.-H."/>
            <person name="Turgeon B."/>
            <person name="Goodwin S."/>
            <person name="Spatafora J."/>
            <person name="Crous P."/>
            <person name="Grigoriev I."/>
        </authorList>
    </citation>
    <scope>NUCLEOTIDE SEQUENCE</scope>
    <source>
        <strain evidence="1">ATCC 16933</strain>
    </source>
</reference>
<evidence type="ECO:0000313" key="2">
    <source>
        <dbReference type="Proteomes" id="UP000799766"/>
    </source>
</evidence>
<accession>A0A6A6P6X6</accession>
<proteinExistence type="predicted"/>
<sequence>MVLLAVEWLCLCAAVIAYAFFLHRAGGMLCIYYRHAIGVCSLQIGSLCDYVVHSVCRTVAPGPRDSKARSRDETVADRICSYCIACVHGRVLVPALWK</sequence>
<organism evidence="1 2">
    <name type="scientific">Lineolata rhizophorae</name>
    <dbReference type="NCBI Taxonomy" id="578093"/>
    <lineage>
        <taxon>Eukaryota</taxon>
        <taxon>Fungi</taxon>
        <taxon>Dikarya</taxon>
        <taxon>Ascomycota</taxon>
        <taxon>Pezizomycotina</taxon>
        <taxon>Dothideomycetes</taxon>
        <taxon>Dothideomycetes incertae sedis</taxon>
        <taxon>Lineolatales</taxon>
        <taxon>Lineolataceae</taxon>
        <taxon>Lineolata</taxon>
    </lineage>
</organism>
<keyword evidence="2" id="KW-1185">Reference proteome</keyword>
<dbReference type="AlphaFoldDB" id="A0A6A6P6X6"/>
<dbReference type="EMBL" id="MU001675">
    <property type="protein sequence ID" value="KAF2459629.1"/>
    <property type="molecule type" value="Genomic_DNA"/>
</dbReference>